<accession>A0ABU1IQY1</accession>
<dbReference type="Proteomes" id="UP001185012">
    <property type="component" value="Unassembled WGS sequence"/>
</dbReference>
<sequence>MDWIYFFSVFGFGLFLYALLDFFFGDGSSVSFLLSLLAIHFIYNGTVKD</sequence>
<keyword evidence="3" id="KW-1185">Reference proteome</keyword>
<proteinExistence type="predicted"/>
<protein>
    <submittedName>
        <fullName evidence="2">Uncharacterized protein</fullName>
    </submittedName>
</protein>
<evidence type="ECO:0000313" key="2">
    <source>
        <dbReference type="EMBL" id="MDR6226150.1"/>
    </source>
</evidence>
<dbReference type="EMBL" id="JAVDQG010000004">
    <property type="protein sequence ID" value="MDR6226150.1"/>
    <property type="molecule type" value="Genomic_DNA"/>
</dbReference>
<keyword evidence="1" id="KW-0812">Transmembrane</keyword>
<feature type="transmembrane region" description="Helical" evidence="1">
    <location>
        <begin position="5"/>
        <end position="24"/>
    </location>
</feature>
<evidence type="ECO:0000313" key="3">
    <source>
        <dbReference type="Proteomes" id="UP001185012"/>
    </source>
</evidence>
<reference evidence="2 3" key="1">
    <citation type="submission" date="2023-07" db="EMBL/GenBank/DDBJ databases">
        <title>Genomic Encyclopedia of Type Strains, Phase IV (KMG-IV): sequencing the most valuable type-strain genomes for metagenomic binning, comparative biology and taxonomic classification.</title>
        <authorList>
            <person name="Goeker M."/>
        </authorList>
    </citation>
    <scope>NUCLEOTIDE SEQUENCE [LARGE SCALE GENOMIC DNA]</scope>
    <source>
        <strain evidence="2 3">DSM 45903</strain>
    </source>
</reference>
<organism evidence="2 3">
    <name type="scientific">Desmospora profundinema</name>
    <dbReference type="NCBI Taxonomy" id="1571184"/>
    <lineage>
        <taxon>Bacteria</taxon>
        <taxon>Bacillati</taxon>
        <taxon>Bacillota</taxon>
        <taxon>Bacilli</taxon>
        <taxon>Bacillales</taxon>
        <taxon>Thermoactinomycetaceae</taxon>
        <taxon>Desmospora</taxon>
    </lineage>
</organism>
<keyword evidence="1" id="KW-1133">Transmembrane helix</keyword>
<keyword evidence="1" id="KW-0472">Membrane</keyword>
<gene>
    <name evidence="2" type="ORF">JOE21_002156</name>
</gene>
<name>A0ABU1IQY1_9BACL</name>
<comment type="caution">
    <text evidence="2">The sequence shown here is derived from an EMBL/GenBank/DDBJ whole genome shotgun (WGS) entry which is preliminary data.</text>
</comment>
<feature type="transmembrane region" description="Helical" evidence="1">
    <location>
        <begin position="30"/>
        <end position="47"/>
    </location>
</feature>
<evidence type="ECO:0000256" key="1">
    <source>
        <dbReference type="SAM" id="Phobius"/>
    </source>
</evidence>